<dbReference type="AlphaFoldDB" id="A0A315ZXM0"/>
<accession>A0A315ZXM0</accession>
<keyword evidence="2" id="KW-1185">Reference proteome</keyword>
<evidence type="ECO:0000313" key="2">
    <source>
        <dbReference type="Proteomes" id="UP000254051"/>
    </source>
</evidence>
<name>A0A315ZXM0_9FIRM</name>
<dbReference type="EMBL" id="UHJJ01000004">
    <property type="protein sequence ID" value="SUQ13809.1"/>
    <property type="molecule type" value="Genomic_DNA"/>
</dbReference>
<sequence length="68" mass="8020">MSYKCYFSRLILSILMLQDYKEIAKWILIIRFDLIYRKVITTQKCRPTGAVFFYGSAMQGETVLMAKL</sequence>
<reference evidence="2" key="1">
    <citation type="submission" date="2017-07" db="EMBL/GenBank/DDBJ databases">
        <authorList>
            <person name="Varghese N."/>
            <person name="Submissions S."/>
        </authorList>
    </citation>
    <scope>NUCLEOTIDE SEQUENCE [LARGE SCALE GENOMIC DNA]</scope>
    <source>
        <strain evidence="2">NLAE-zl-C134</strain>
    </source>
</reference>
<protein>
    <submittedName>
        <fullName evidence="1">Uncharacterized protein</fullName>
    </submittedName>
</protein>
<evidence type="ECO:0000313" key="1">
    <source>
        <dbReference type="EMBL" id="SUQ13809.1"/>
    </source>
</evidence>
<proteinExistence type="predicted"/>
<gene>
    <name evidence="1" type="ORF">SAMN05216529_104120</name>
</gene>
<dbReference type="Proteomes" id="UP000254051">
    <property type="component" value="Unassembled WGS sequence"/>
</dbReference>
<organism evidence="1 2">
    <name type="scientific">Faecalicatena contorta</name>
    <dbReference type="NCBI Taxonomy" id="39482"/>
    <lineage>
        <taxon>Bacteria</taxon>
        <taxon>Bacillati</taxon>
        <taxon>Bacillota</taxon>
        <taxon>Clostridia</taxon>
        <taxon>Lachnospirales</taxon>
        <taxon>Lachnospiraceae</taxon>
        <taxon>Faecalicatena</taxon>
    </lineage>
</organism>